<accession>A0A392QJN0</accession>
<dbReference type="AlphaFoldDB" id="A0A392QJN0"/>
<feature type="non-terminal residue" evidence="2">
    <location>
        <position position="147"/>
    </location>
</feature>
<dbReference type="InterPro" id="IPR021109">
    <property type="entry name" value="Peptidase_aspartic_dom_sf"/>
</dbReference>
<sequence length="147" mass="15701">MTSTARKGENDGRNGSWKGVRNIPSDVVAERRAKGLCFKCGGKFHPTLHKCPEGTLRVLILGDGETLNEEGEIVALDGEVSEEEEEVEVECKSLGVLGSMDGHRTMKIEGKVEDVDVLVLIDSGASHNFISPQITTALGLNVSPIAA</sequence>
<reference evidence="2 3" key="1">
    <citation type="journal article" date="2018" name="Front. Plant Sci.">
        <title>Red Clover (Trifolium pratense) and Zigzag Clover (T. medium) - A Picture of Genomic Similarities and Differences.</title>
        <authorList>
            <person name="Dluhosova J."/>
            <person name="Istvanek J."/>
            <person name="Nedelnik J."/>
            <person name="Repkova J."/>
        </authorList>
    </citation>
    <scope>NUCLEOTIDE SEQUENCE [LARGE SCALE GENOMIC DNA]</scope>
    <source>
        <strain evidence="3">cv. 10/8</strain>
        <tissue evidence="2">Leaf</tissue>
    </source>
</reference>
<dbReference type="CDD" id="cd00303">
    <property type="entry name" value="retropepsin_like"/>
    <property type="match status" value="1"/>
</dbReference>
<protein>
    <submittedName>
        <fullName evidence="2">Enzymatic polyprotein</fullName>
    </submittedName>
</protein>
<keyword evidence="3" id="KW-1185">Reference proteome</keyword>
<dbReference type="Proteomes" id="UP000265520">
    <property type="component" value="Unassembled WGS sequence"/>
</dbReference>
<dbReference type="Gene3D" id="2.40.70.10">
    <property type="entry name" value="Acid Proteases"/>
    <property type="match status" value="1"/>
</dbReference>
<feature type="region of interest" description="Disordered" evidence="1">
    <location>
        <begin position="1"/>
        <end position="20"/>
    </location>
</feature>
<evidence type="ECO:0000256" key="1">
    <source>
        <dbReference type="SAM" id="MobiDB-lite"/>
    </source>
</evidence>
<proteinExistence type="predicted"/>
<evidence type="ECO:0000313" key="2">
    <source>
        <dbReference type="EMBL" id="MCI23920.1"/>
    </source>
</evidence>
<comment type="caution">
    <text evidence="2">The sequence shown here is derived from an EMBL/GenBank/DDBJ whole genome shotgun (WGS) entry which is preliminary data.</text>
</comment>
<evidence type="ECO:0000313" key="3">
    <source>
        <dbReference type="Proteomes" id="UP000265520"/>
    </source>
</evidence>
<name>A0A392QJN0_9FABA</name>
<organism evidence="2 3">
    <name type="scientific">Trifolium medium</name>
    <dbReference type="NCBI Taxonomy" id="97028"/>
    <lineage>
        <taxon>Eukaryota</taxon>
        <taxon>Viridiplantae</taxon>
        <taxon>Streptophyta</taxon>
        <taxon>Embryophyta</taxon>
        <taxon>Tracheophyta</taxon>
        <taxon>Spermatophyta</taxon>
        <taxon>Magnoliopsida</taxon>
        <taxon>eudicotyledons</taxon>
        <taxon>Gunneridae</taxon>
        <taxon>Pentapetalae</taxon>
        <taxon>rosids</taxon>
        <taxon>fabids</taxon>
        <taxon>Fabales</taxon>
        <taxon>Fabaceae</taxon>
        <taxon>Papilionoideae</taxon>
        <taxon>50 kb inversion clade</taxon>
        <taxon>NPAAA clade</taxon>
        <taxon>Hologalegina</taxon>
        <taxon>IRL clade</taxon>
        <taxon>Trifolieae</taxon>
        <taxon>Trifolium</taxon>
    </lineage>
</organism>
<feature type="compositionally biased region" description="Basic and acidic residues" evidence="1">
    <location>
        <begin position="1"/>
        <end position="12"/>
    </location>
</feature>
<dbReference type="EMBL" id="LXQA010138592">
    <property type="protein sequence ID" value="MCI23920.1"/>
    <property type="molecule type" value="Genomic_DNA"/>
</dbReference>